<organism evidence="11 12">
    <name type="scientific">Longibacter salinarum</name>
    <dbReference type="NCBI Taxonomy" id="1850348"/>
    <lineage>
        <taxon>Bacteria</taxon>
        <taxon>Pseudomonadati</taxon>
        <taxon>Rhodothermota</taxon>
        <taxon>Rhodothermia</taxon>
        <taxon>Rhodothermales</taxon>
        <taxon>Salisaetaceae</taxon>
        <taxon>Longibacter</taxon>
    </lineage>
</organism>
<keyword evidence="12" id="KW-1185">Reference proteome</keyword>
<comment type="cofactor">
    <cofactor evidence="2 9">
        <name>Mg(2+)</name>
        <dbReference type="ChEBI" id="CHEBI:18420"/>
    </cofactor>
</comment>
<dbReference type="Proteomes" id="UP000220102">
    <property type="component" value="Unassembled WGS sequence"/>
</dbReference>
<feature type="domain" description="Pterin-binding" evidence="10">
    <location>
        <begin position="33"/>
        <end position="290"/>
    </location>
</feature>
<evidence type="ECO:0000256" key="3">
    <source>
        <dbReference type="ARBA" id="ARBA00004763"/>
    </source>
</evidence>
<evidence type="ECO:0000256" key="8">
    <source>
        <dbReference type="ARBA" id="ARBA00022909"/>
    </source>
</evidence>
<comment type="caution">
    <text evidence="11">The sequence shown here is derived from an EMBL/GenBank/DDBJ whole genome shotgun (WGS) entry which is preliminary data.</text>
</comment>
<evidence type="ECO:0000256" key="2">
    <source>
        <dbReference type="ARBA" id="ARBA00001946"/>
    </source>
</evidence>
<comment type="function">
    <text evidence="9">Catalyzes the condensation of para-aminobenzoate (pABA) with 6-hydroxymethyl-7,8-dihydropterin diphosphate (DHPt-PP) to form 7,8-dihydropteroate (H2Pte), the immediate precursor of folate derivatives.</text>
</comment>
<evidence type="ECO:0000313" key="12">
    <source>
        <dbReference type="Proteomes" id="UP000220102"/>
    </source>
</evidence>
<name>A0A2A8CZ25_9BACT</name>
<keyword evidence="6 9" id="KW-0479">Metal-binding</keyword>
<gene>
    <name evidence="11" type="primary">folP</name>
    <name evidence="11" type="ORF">CRI94_07425</name>
</gene>
<keyword evidence="7 9" id="KW-0460">Magnesium</keyword>
<dbReference type="InterPro" id="IPR045031">
    <property type="entry name" value="DHP_synth-like"/>
</dbReference>
<evidence type="ECO:0000313" key="11">
    <source>
        <dbReference type="EMBL" id="PEN13880.1"/>
    </source>
</evidence>
<comment type="pathway">
    <text evidence="3 9">Cofactor biosynthesis; tetrahydrofolate biosynthesis; 7,8-dihydrofolate from 2-amino-4-hydroxy-6-hydroxymethyl-7,8-dihydropteridine diphosphate and 4-aminobenzoate: step 1/2.</text>
</comment>
<dbReference type="Gene3D" id="3.20.20.20">
    <property type="entry name" value="Dihydropteroate synthase-like"/>
    <property type="match status" value="1"/>
</dbReference>
<dbReference type="EMBL" id="PDEQ01000003">
    <property type="protein sequence ID" value="PEN13880.1"/>
    <property type="molecule type" value="Genomic_DNA"/>
</dbReference>
<dbReference type="PROSITE" id="PS00792">
    <property type="entry name" value="DHPS_1"/>
    <property type="match status" value="1"/>
</dbReference>
<dbReference type="RefSeq" id="WP_098075044.1">
    <property type="nucleotide sequence ID" value="NZ_PDEQ01000003.1"/>
</dbReference>
<dbReference type="PANTHER" id="PTHR20941:SF1">
    <property type="entry name" value="FOLIC ACID SYNTHESIS PROTEIN FOL1"/>
    <property type="match status" value="1"/>
</dbReference>
<accession>A0A2A8CZ25</accession>
<dbReference type="InterPro" id="IPR000489">
    <property type="entry name" value="Pterin-binding_dom"/>
</dbReference>
<dbReference type="PROSITE" id="PS00793">
    <property type="entry name" value="DHPS_2"/>
    <property type="match status" value="1"/>
</dbReference>
<protein>
    <recommendedName>
        <fullName evidence="4 9">Dihydropteroate synthase</fullName>
        <shortName evidence="9">DHPS</shortName>
        <ecNumber evidence="4 9">2.5.1.15</ecNumber>
    </recommendedName>
    <alternativeName>
        <fullName evidence="9">Dihydropteroate pyrophosphorylase</fullName>
    </alternativeName>
</protein>
<dbReference type="InterPro" id="IPR006390">
    <property type="entry name" value="DHP_synth_dom"/>
</dbReference>
<proteinExistence type="inferred from homology"/>
<dbReference type="UniPathway" id="UPA00077">
    <property type="reaction ID" value="UER00156"/>
</dbReference>
<dbReference type="SUPFAM" id="SSF51717">
    <property type="entry name" value="Dihydropteroate synthetase-like"/>
    <property type="match status" value="1"/>
</dbReference>
<dbReference type="GO" id="GO:0004156">
    <property type="term" value="F:dihydropteroate synthase activity"/>
    <property type="evidence" value="ECO:0007669"/>
    <property type="project" value="UniProtKB-EC"/>
</dbReference>
<dbReference type="EC" id="2.5.1.15" evidence="4 9"/>
<evidence type="ECO:0000256" key="1">
    <source>
        <dbReference type="ARBA" id="ARBA00000012"/>
    </source>
</evidence>
<dbReference type="CDD" id="cd00739">
    <property type="entry name" value="DHPS"/>
    <property type="match status" value="1"/>
</dbReference>
<keyword evidence="5 9" id="KW-0808">Transferase</keyword>
<dbReference type="GO" id="GO:0046872">
    <property type="term" value="F:metal ion binding"/>
    <property type="evidence" value="ECO:0007669"/>
    <property type="project" value="UniProtKB-KW"/>
</dbReference>
<sequence length="298" mass="31509">MSFSSADYPADRFIIDARGHELDLRPGAPPHGAHVMGILNTTPDSFSDGGQFVTVEAAVSRAAEMLAEGASIIDIGGESTRPGAEPVDKEEEIDRVVPVIDAISQRFPEAVLSIDTYKPDVAQSALEAGAHIVNDVTGLRHHPETADVAADVGAPLILMHSVGAPGKLTKRPDYDDLDQNVFGTLRSAIETAQSAGVDHIVTDPGFGFGKSVSENLHLINHIDDLLRLGFPVLAGISRKSALGKLLGSEDEPVGTDERLFGALGTTAIALLRGATIIRTHDVQPTLEMLHAMHATLQS</sequence>
<dbReference type="AlphaFoldDB" id="A0A2A8CZ25"/>
<evidence type="ECO:0000256" key="7">
    <source>
        <dbReference type="ARBA" id="ARBA00022842"/>
    </source>
</evidence>
<comment type="similarity">
    <text evidence="9">Belongs to the DHPS family.</text>
</comment>
<comment type="catalytic activity">
    <reaction evidence="1">
        <text>(7,8-dihydropterin-6-yl)methyl diphosphate + 4-aminobenzoate = 7,8-dihydropteroate + diphosphate</text>
        <dbReference type="Rhea" id="RHEA:19949"/>
        <dbReference type="ChEBI" id="CHEBI:17836"/>
        <dbReference type="ChEBI" id="CHEBI:17839"/>
        <dbReference type="ChEBI" id="CHEBI:33019"/>
        <dbReference type="ChEBI" id="CHEBI:72950"/>
        <dbReference type="EC" id="2.5.1.15"/>
    </reaction>
</comment>
<dbReference type="GO" id="GO:0005829">
    <property type="term" value="C:cytosol"/>
    <property type="evidence" value="ECO:0007669"/>
    <property type="project" value="TreeGrafter"/>
</dbReference>
<dbReference type="NCBIfam" id="TIGR01496">
    <property type="entry name" value="DHPS"/>
    <property type="match status" value="1"/>
</dbReference>
<evidence type="ECO:0000259" key="10">
    <source>
        <dbReference type="PROSITE" id="PS50972"/>
    </source>
</evidence>
<keyword evidence="8 9" id="KW-0289">Folate biosynthesis</keyword>
<evidence type="ECO:0000256" key="9">
    <source>
        <dbReference type="RuleBase" id="RU361205"/>
    </source>
</evidence>
<dbReference type="GO" id="GO:0046654">
    <property type="term" value="P:tetrahydrofolate biosynthetic process"/>
    <property type="evidence" value="ECO:0007669"/>
    <property type="project" value="UniProtKB-UniPathway"/>
</dbReference>
<evidence type="ECO:0000256" key="6">
    <source>
        <dbReference type="ARBA" id="ARBA00022723"/>
    </source>
</evidence>
<dbReference type="InterPro" id="IPR011005">
    <property type="entry name" value="Dihydropteroate_synth-like_sf"/>
</dbReference>
<dbReference type="GO" id="GO:0046656">
    <property type="term" value="P:folic acid biosynthetic process"/>
    <property type="evidence" value="ECO:0007669"/>
    <property type="project" value="UniProtKB-KW"/>
</dbReference>
<dbReference type="PANTHER" id="PTHR20941">
    <property type="entry name" value="FOLATE SYNTHESIS PROTEINS"/>
    <property type="match status" value="1"/>
</dbReference>
<evidence type="ECO:0000256" key="5">
    <source>
        <dbReference type="ARBA" id="ARBA00022679"/>
    </source>
</evidence>
<dbReference type="OrthoDB" id="9811744at2"/>
<dbReference type="PROSITE" id="PS50972">
    <property type="entry name" value="PTERIN_BINDING"/>
    <property type="match status" value="1"/>
</dbReference>
<reference evidence="11 12" key="1">
    <citation type="submission" date="2017-10" db="EMBL/GenBank/DDBJ databases">
        <title>Draft genome of Longibacter Salinarum.</title>
        <authorList>
            <person name="Goh K.M."/>
            <person name="Shamsir M.S."/>
            <person name="Lim S.W."/>
        </authorList>
    </citation>
    <scope>NUCLEOTIDE SEQUENCE [LARGE SCALE GENOMIC DNA]</scope>
    <source>
        <strain evidence="11 12">KCTC 52045</strain>
    </source>
</reference>
<dbReference type="Pfam" id="PF00809">
    <property type="entry name" value="Pterin_bind"/>
    <property type="match status" value="1"/>
</dbReference>
<evidence type="ECO:0000256" key="4">
    <source>
        <dbReference type="ARBA" id="ARBA00012458"/>
    </source>
</evidence>